<organism evidence="7 8">
    <name type="scientific">Thalassobaculum fulvum</name>
    <dbReference type="NCBI Taxonomy" id="1633335"/>
    <lineage>
        <taxon>Bacteria</taxon>
        <taxon>Pseudomonadati</taxon>
        <taxon>Pseudomonadota</taxon>
        <taxon>Alphaproteobacteria</taxon>
        <taxon>Rhodospirillales</taxon>
        <taxon>Thalassobaculaceae</taxon>
        <taxon>Thalassobaculum</taxon>
    </lineage>
</organism>
<dbReference type="PANTHER" id="PTHR23521:SF3">
    <property type="entry name" value="MFS TRANSPORTER"/>
    <property type="match status" value="1"/>
</dbReference>
<reference evidence="7" key="2">
    <citation type="submission" date="2020-09" db="EMBL/GenBank/DDBJ databases">
        <authorList>
            <person name="Sun Q."/>
            <person name="Kim S."/>
        </authorList>
    </citation>
    <scope>NUCLEOTIDE SEQUENCE</scope>
    <source>
        <strain evidence="7">KCTC 42651</strain>
    </source>
</reference>
<evidence type="ECO:0000256" key="2">
    <source>
        <dbReference type="ARBA" id="ARBA00022989"/>
    </source>
</evidence>
<name>A0A918XU45_9PROT</name>
<sequence length="421" mass="43036">MPSPFASIASLLLSVALLQSANGLFSSLLGVRLGIDPEFSASTAGLVLSGYFVGLVLGCLICGRIIERVGHVRAFAALVSIVSATAVGHAFAVEPVYWFVLRVMFGFCMAGVYMVAESWMNGAASNATRGALLSIYMVVQYGAMGAGQFLLNLADPASFVLYGVASILFSLALVPLTLARSAASGEVAPSALGFVALYRISPLGIVGSFGSGMLAGAVFATASVYATTIGMEVSQVAIFVSAGILGGLVMQWPLGKLSDLFDRRTVLTASLFAAAALGAVLAFVPGLGFWPFVILAGAYGGVAVTLYSIAVAHANDHIDAADLVAASAGLLLAYSLGAVIGPIAATNAMGLVGPWGFYGFGTAVALAVGLFAVWRMTRRAAPEDQAPFVAMPRTSPVVSELDPRAEAPGEDDATTSQTSPA</sequence>
<dbReference type="InterPro" id="IPR047200">
    <property type="entry name" value="MFS_YcaD-like"/>
</dbReference>
<feature type="transmembrane region" description="Helical" evidence="5">
    <location>
        <begin position="323"/>
        <end position="343"/>
    </location>
</feature>
<keyword evidence="8" id="KW-1185">Reference proteome</keyword>
<dbReference type="PROSITE" id="PS50850">
    <property type="entry name" value="MFS"/>
    <property type="match status" value="1"/>
</dbReference>
<evidence type="ECO:0000313" key="8">
    <source>
        <dbReference type="Proteomes" id="UP000630353"/>
    </source>
</evidence>
<accession>A0A918XU45</accession>
<evidence type="ECO:0000256" key="5">
    <source>
        <dbReference type="SAM" id="Phobius"/>
    </source>
</evidence>
<feature type="transmembrane region" description="Helical" evidence="5">
    <location>
        <begin position="131"/>
        <end position="151"/>
    </location>
</feature>
<feature type="transmembrane region" description="Helical" evidence="5">
    <location>
        <begin position="200"/>
        <end position="227"/>
    </location>
</feature>
<dbReference type="CDD" id="cd17477">
    <property type="entry name" value="MFS_YcaD_like"/>
    <property type="match status" value="1"/>
</dbReference>
<evidence type="ECO:0000256" key="4">
    <source>
        <dbReference type="SAM" id="MobiDB-lite"/>
    </source>
</evidence>
<feature type="transmembrane region" description="Helical" evidence="5">
    <location>
        <begin position="99"/>
        <end position="119"/>
    </location>
</feature>
<feature type="transmembrane region" description="Helical" evidence="5">
    <location>
        <begin position="290"/>
        <end position="311"/>
    </location>
</feature>
<feature type="transmembrane region" description="Helical" evidence="5">
    <location>
        <begin position="355"/>
        <end position="374"/>
    </location>
</feature>
<dbReference type="GO" id="GO:0022857">
    <property type="term" value="F:transmembrane transporter activity"/>
    <property type="evidence" value="ECO:0007669"/>
    <property type="project" value="InterPro"/>
</dbReference>
<dbReference type="Pfam" id="PF07690">
    <property type="entry name" value="MFS_1"/>
    <property type="match status" value="1"/>
</dbReference>
<evidence type="ECO:0000256" key="1">
    <source>
        <dbReference type="ARBA" id="ARBA00022692"/>
    </source>
</evidence>
<gene>
    <name evidence="7" type="ORF">GCM10017083_30390</name>
</gene>
<evidence type="ECO:0000313" key="7">
    <source>
        <dbReference type="EMBL" id="GHD53714.1"/>
    </source>
</evidence>
<proteinExistence type="predicted"/>
<protein>
    <submittedName>
        <fullName evidence="7">MFS transporter</fullName>
    </submittedName>
</protein>
<dbReference type="Gene3D" id="1.20.1250.20">
    <property type="entry name" value="MFS general substrate transporter like domains"/>
    <property type="match status" value="2"/>
</dbReference>
<dbReference type="SUPFAM" id="SSF103473">
    <property type="entry name" value="MFS general substrate transporter"/>
    <property type="match status" value="1"/>
</dbReference>
<dbReference type="InterPro" id="IPR011701">
    <property type="entry name" value="MFS"/>
</dbReference>
<dbReference type="GO" id="GO:0005886">
    <property type="term" value="C:plasma membrane"/>
    <property type="evidence" value="ECO:0007669"/>
    <property type="project" value="TreeGrafter"/>
</dbReference>
<dbReference type="InterPro" id="IPR036259">
    <property type="entry name" value="MFS_trans_sf"/>
</dbReference>
<dbReference type="Proteomes" id="UP000630353">
    <property type="component" value="Unassembled WGS sequence"/>
</dbReference>
<dbReference type="EMBL" id="BMZS01000007">
    <property type="protein sequence ID" value="GHD53714.1"/>
    <property type="molecule type" value="Genomic_DNA"/>
</dbReference>
<feature type="transmembrane region" description="Helical" evidence="5">
    <location>
        <begin position="233"/>
        <end position="254"/>
    </location>
</feature>
<feature type="transmembrane region" description="Helical" evidence="5">
    <location>
        <begin position="74"/>
        <end position="93"/>
    </location>
</feature>
<keyword evidence="3 5" id="KW-0472">Membrane</keyword>
<keyword evidence="1 5" id="KW-0812">Transmembrane</keyword>
<feature type="transmembrane region" description="Helical" evidence="5">
    <location>
        <begin position="266"/>
        <end position="284"/>
    </location>
</feature>
<feature type="region of interest" description="Disordered" evidence="4">
    <location>
        <begin position="391"/>
        <end position="421"/>
    </location>
</feature>
<feature type="transmembrane region" description="Helical" evidence="5">
    <location>
        <begin position="157"/>
        <end position="179"/>
    </location>
</feature>
<feature type="transmembrane region" description="Helical" evidence="5">
    <location>
        <begin position="39"/>
        <end position="62"/>
    </location>
</feature>
<feature type="domain" description="Major facilitator superfamily (MFS) profile" evidence="6">
    <location>
        <begin position="200"/>
        <end position="421"/>
    </location>
</feature>
<dbReference type="PANTHER" id="PTHR23521">
    <property type="entry name" value="TRANSPORTER MFS SUPERFAMILY"/>
    <property type="match status" value="1"/>
</dbReference>
<evidence type="ECO:0000259" key="6">
    <source>
        <dbReference type="PROSITE" id="PS50850"/>
    </source>
</evidence>
<reference evidence="7" key="1">
    <citation type="journal article" date="2014" name="Int. J. Syst. Evol. Microbiol.">
        <title>Complete genome sequence of Corynebacterium casei LMG S-19264T (=DSM 44701T), isolated from a smear-ripened cheese.</title>
        <authorList>
            <consortium name="US DOE Joint Genome Institute (JGI-PGF)"/>
            <person name="Walter F."/>
            <person name="Albersmeier A."/>
            <person name="Kalinowski J."/>
            <person name="Ruckert C."/>
        </authorList>
    </citation>
    <scope>NUCLEOTIDE SEQUENCE</scope>
    <source>
        <strain evidence="7">KCTC 42651</strain>
    </source>
</reference>
<evidence type="ECO:0000256" key="3">
    <source>
        <dbReference type="ARBA" id="ARBA00023136"/>
    </source>
</evidence>
<keyword evidence="2 5" id="KW-1133">Transmembrane helix</keyword>
<comment type="caution">
    <text evidence="7">The sequence shown here is derived from an EMBL/GenBank/DDBJ whole genome shotgun (WGS) entry which is preliminary data.</text>
</comment>
<dbReference type="InterPro" id="IPR020846">
    <property type="entry name" value="MFS_dom"/>
</dbReference>
<dbReference type="AlphaFoldDB" id="A0A918XU45"/>
<dbReference type="RefSeq" id="WP_189991078.1">
    <property type="nucleotide sequence ID" value="NZ_BMZS01000007.1"/>
</dbReference>